<sequence>MKANVSNNSGGELKQELIALMRQVGFAMIAAGSFAIQDEKITIKLLTLATKVGKAWLDCGRSDKADEILRSANSYEDSVINIQNESNAIAKCSALVLYYAHRAEAAWKLVNSHVANLMIQHATGNTTDSLHASHEGKTGDAIKWLRKCHDLITDHMKEKDINRTKLLTNTLNLLAISYLKNSTHYESNLYLAENLINLCLEEEPTNVLASSLKIKILKLQNIDNAIFEDAFLHLMKTTNRLLNKENFKIILNSAHFVSETNPTLALSGLDILLEDTLSDNRNIQYIEKAIVAKFHIIGNASCQTLLSLDDVIQSVQVSLDYEQRHGIAISHKAKVACQLILWQNGDRNYMTQKYEMAKKWYNLAYKWLSSNQLDGKNAATLQRKIALCYLETNQLADAIEAIQQAENHEPNCAANFFILYHIEMERGQLTEAIQYLRDMCKGENFHNNMLAMAANEAYQKSNKEVLIEALKELLLKHKKGDEMANVDILVLLRCLIRLTHSSLTSGNDTEKKLVKNHLCGYFEIASKIIVTNKNQEENNTADPANLNDSTNSKKVPLNEIEWFFKTAWNIGLEFCENCEENSDTYAIRIFETALKFLNTYPEETTENIKRKKICLFTTLSARIFLARQQKTISEKKDLFQQSLKDIQNYRKFQTKLGKRKRTINDVDEETPDVETTKEAEKSETDTLLVLLFEFEAKVNLCLWNELQTILDTAAAYDFDVPSKMYERMAELLIEENECPSEVIFATLQALLDSIMKGTQIDIEQFSRWFRMLVITALVKGKQTALQYFTQALDILNDYSKGKYPEEEIQWLMVTAWNCGIDYYSSNDYSQAKKWCEIAMSYCKYAENGQLYEKEMRKSYGEIMKNFDFGGNDPI</sequence>
<evidence type="ECO:0000256" key="1">
    <source>
        <dbReference type="ARBA" id="ARBA00023254"/>
    </source>
</evidence>
<dbReference type="Pfam" id="PF08631">
    <property type="entry name" value="SPO22"/>
    <property type="match status" value="1"/>
</dbReference>
<comment type="caution">
    <text evidence="3">The sequence shown here is derived from an EMBL/GenBank/DDBJ whole genome shotgun (WGS) entry which is preliminary data.</text>
</comment>
<evidence type="ECO:0000256" key="2">
    <source>
        <dbReference type="ARBA" id="ARBA00031845"/>
    </source>
</evidence>
<reference evidence="3" key="1">
    <citation type="submission" date="2021-06" db="EMBL/GenBank/DDBJ databases">
        <authorList>
            <person name="Kallberg Y."/>
            <person name="Tangrot J."/>
            <person name="Rosling A."/>
        </authorList>
    </citation>
    <scope>NUCLEOTIDE SEQUENCE</scope>
    <source>
        <strain evidence="3">FL130A</strain>
    </source>
</reference>
<organism evidence="3 4">
    <name type="scientific">Ambispora leptoticha</name>
    <dbReference type="NCBI Taxonomy" id="144679"/>
    <lineage>
        <taxon>Eukaryota</taxon>
        <taxon>Fungi</taxon>
        <taxon>Fungi incertae sedis</taxon>
        <taxon>Mucoromycota</taxon>
        <taxon>Glomeromycotina</taxon>
        <taxon>Glomeromycetes</taxon>
        <taxon>Archaeosporales</taxon>
        <taxon>Ambisporaceae</taxon>
        <taxon>Ambispora</taxon>
    </lineage>
</organism>
<accession>A0A9N8V7G1</accession>
<proteinExistence type="predicted"/>
<dbReference type="OrthoDB" id="65716at2759"/>
<dbReference type="SUPFAM" id="SSF48452">
    <property type="entry name" value="TPR-like"/>
    <property type="match status" value="1"/>
</dbReference>
<dbReference type="InterPro" id="IPR013940">
    <property type="entry name" value="Spo22/ZIP4/TEX11"/>
</dbReference>
<evidence type="ECO:0000313" key="4">
    <source>
        <dbReference type="Proteomes" id="UP000789508"/>
    </source>
</evidence>
<dbReference type="AlphaFoldDB" id="A0A9N8V7G1"/>
<keyword evidence="4" id="KW-1185">Reference proteome</keyword>
<dbReference type="PANTHER" id="PTHR40375">
    <property type="entry name" value="SPORULATION-SPECIFIC PROTEIN 22"/>
    <property type="match status" value="1"/>
</dbReference>
<dbReference type="PANTHER" id="PTHR40375:SF2">
    <property type="entry name" value="SPORULATION-SPECIFIC PROTEIN 22"/>
    <property type="match status" value="1"/>
</dbReference>
<dbReference type="Gene3D" id="1.25.40.10">
    <property type="entry name" value="Tetratricopeptide repeat domain"/>
    <property type="match status" value="1"/>
</dbReference>
<evidence type="ECO:0000313" key="3">
    <source>
        <dbReference type="EMBL" id="CAG8440859.1"/>
    </source>
</evidence>
<dbReference type="GO" id="GO:0051321">
    <property type="term" value="P:meiotic cell cycle"/>
    <property type="evidence" value="ECO:0007669"/>
    <property type="project" value="UniProtKB-KW"/>
</dbReference>
<dbReference type="Proteomes" id="UP000789508">
    <property type="component" value="Unassembled WGS sequence"/>
</dbReference>
<keyword evidence="1" id="KW-0469">Meiosis</keyword>
<dbReference type="InterPro" id="IPR011990">
    <property type="entry name" value="TPR-like_helical_dom_sf"/>
</dbReference>
<dbReference type="InterPro" id="IPR039057">
    <property type="entry name" value="Spo22/ZIP4"/>
</dbReference>
<dbReference type="EMBL" id="CAJVPS010000015">
    <property type="protein sequence ID" value="CAG8440859.1"/>
    <property type="molecule type" value="Genomic_DNA"/>
</dbReference>
<name>A0A9N8V7G1_9GLOM</name>
<gene>
    <name evidence="3" type="ORF">ALEPTO_LOCUS298</name>
</gene>
<protein>
    <recommendedName>
        <fullName evidence="2">Protein ZIP4 homolog</fullName>
    </recommendedName>
</protein>
<dbReference type="GO" id="GO:0090173">
    <property type="term" value="P:regulation of synaptonemal complex assembly"/>
    <property type="evidence" value="ECO:0007669"/>
    <property type="project" value="InterPro"/>
</dbReference>